<dbReference type="EMBL" id="MSTR01000007">
    <property type="protein sequence ID" value="ONN43113.1"/>
    <property type="molecule type" value="Genomic_DNA"/>
</dbReference>
<dbReference type="AlphaFoldDB" id="A0A1V2UIC2"/>
<sequence>MNIENYMEKDIIRKVKITEYMFEHKTLVIRELAKELDVTFNTIKKDLSMLLVQLSPFLDHYELSATVVTMIFTKQTTRYDLIKEIYSESKFLKVVARYLLGDTNYLSIVDEEFVSVTKAFKIKKEVENYLKKEKLLDSNNHIKPNELLYRLIFVSIWLRTDFFSEKINKDFFKRAEQFVAKVFDVFDVSYLPNDREYSFFLYHTYLCIERPDDNLVLSNYKKSRINSSYNKLAEISDSVLAEYHLSDKNLKLLAIFCKLLMLKSKNYSIVNMNYHLDRQEVIEDQPDIQQLIKTIEIEFKIPLRNNMIFEVPFIYFIYSLWENTQNYFIERNYFLTVYQMGIADRLEKILIQWKELYHPDENIHFNKTAIIRLVSEIHSALLSNHMQKHLCMIVAENELSHIIYRESLKRWINPEFITMDDRMYYSADHIPIYKDDWPHFIIYERSLLTKEEHHLADSHLFYISRNSLLQDIKLIREYLYEKSLLIHQKKTT</sequence>
<dbReference type="Proteomes" id="UP000189299">
    <property type="component" value="Unassembled WGS sequence"/>
</dbReference>
<accession>A0A1V2UIC2</accession>
<evidence type="ECO:0000313" key="1">
    <source>
        <dbReference type="EMBL" id="ONN43113.1"/>
    </source>
</evidence>
<evidence type="ECO:0000313" key="2">
    <source>
        <dbReference type="Proteomes" id="UP000189299"/>
    </source>
</evidence>
<gene>
    <name evidence="1" type="ORF">BTN92_08580</name>
</gene>
<organism evidence="1 2">
    <name type="scientific">Enterococcus mundtii</name>
    <dbReference type="NCBI Taxonomy" id="53346"/>
    <lineage>
        <taxon>Bacteria</taxon>
        <taxon>Bacillati</taxon>
        <taxon>Bacillota</taxon>
        <taxon>Bacilli</taxon>
        <taxon>Lactobacillales</taxon>
        <taxon>Enterococcaceae</taxon>
        <taxon>Enterococcus</taxon>
    </lineage>
</organism>
<name>A0A1V2UIC2_ENTMU</name>
<reference evidence="1 2" key="1">
    <citation type="submission" date="2016-12" db="EMBL/GenBank/DDBJ databases">
        <authorList>
            <person name="Song W.-J."/>
            <person name="Kurnit D.M."/>
        </authorList>
    </citation>
    <scope>NUCLEOTIDE SEQUENCE [LARGE SCALE GENOMIC DNA]</scope>
    <source>
        <strain evidence="1 2">CGB1038-1_S1</strain>
    </source>
</reference>
<dbReference type="RefSeq" id="WP_062804712.1">
    <property type="nucleotide sequence ID" value="NZ_CABMMO010000007.1"/>
</dbReference>
<proteinExistence type="predicted"/>
<comment type="caution">
    <text evidence="1">The sequence shown here is derived from an EMBL/GenBank/DDBJ whole genome shotgun (WGS) entry which is preliminary data.</text>
</comment>
<protein>
    <submittedName>
        <fullName evidence="1">Uncharacterized protein</fullName>
    </submittedName>
</protein>